<protein>
    <submittedName>
        <fullName evidence="3">Uncharacterized protein</fullName>
    </submittedName>
</protein>
<keyword evidence="1" id="KW-0175">Coiled coil</keyword>
<evidence type="ECO:0000313" key="3">
    <source>
        <dbReference type="EMBL" id="KJH39797.1"/>
    </source>
</evidence>
<feature type="region of interest" description="Disordered" evidence="2">
    <location>
        <begin position="54"/>
        <end position="89"/>
    </location>
</feature>
<dbReference type="Proteomes" id="UP000053766">
    <property type="component" value="Unassembled WGS sequence"/>
</dbReference>
<evidence type="ECO:0000313" key="4">
    <source>
        <dbReference type="Proteomes" id="UP000053766"/>
    </source>
</evidence>
<dbReference type="EMBL" id="KN720492">
    <property type="protein sequence ID" value="KJH39797.1"/>
    <property type="molecule type" value="Genomic_DNA"/>
</dbReference>
<name>A0A0D8X7P3_DICVI</name>
<keyword evidence="4" id="KW-1185">Reference proteome</keyword>
<gene>
    <name evidence="3" type="ORF">DICVIV_14314</name>
</gene>
<dbReference type="AlphaFoldDB" id="A0A0D8X7P3"/>
<proteinExistence type="predicted"/>
<feature type="coiled-coil region" evidence="1">
    <location>
        <begin position="94"/>
        <end position="121"/>
    </location>
</feature>
<accession>A0A0D8X7P3</accession>
<evidence type="ECO:0000256" key="1">
    <source>
        <dbReference type="SAM" id="Coils"/>
    </source>
</evidence>
<sequence>MERDRASPRPEPLGNRSNIRRPITAKGAQPLPDTLETGRTTLAAIGNQPRFLQQTVTASQRRTSDISQRSVLEGSQQKSMVRRSSSTTRDNTELIKYMSKNLELQNELEKMKEELDNAKVNL</sequence>
<reference evidence="3 4" key="1">
    <citation type="submission" date="2013-11" db="EMBL/GenBank/DDBJ databases">
        <title>Draft genome of the bovine lungworm Dictyocaulus viviparus.</title>
        <authorList>
            <person name="Mitreva M."/>
        </authorList>
    </citation>
    <scope>NUCLEOTIDE SEQUENCE [LARGE SCALE GENOMIC DNA]</scope>
    <source>
        <strain evidence="3 4">HannoverDv2000</strain>
    </source>
</reference>
<reference evidence="4" key="2">
    <citation type="journal article" date="2016" name="Sci. Rep.">
        <title>Dictyocaulus viviparus genome, variome and transcriptome elucidate lungworm biology and support future intervention.</title>
        <authorList>
            <person name="McNulty S.N."/>
            <person name="Strube C."/>
            <person name="Rosa B.A."/>
            <person name="Martin J.C."/>
            <person name="Tyagi R."/>
            <person name="Choi Y.J."/>
            <person name="Wang Q."/>
            <person name="Hallsworth Pepin K."/>
            <person name="Zhang X."/>
            <person name="Ozersky P."/>
            <person name="Wilson R.K."/>
            <person name="Sternberg P.W."/>
            <person name="Gasser R.B."/>
            <person name="Mitreva M."/>
        </authorList>
    </citation>
    <scope>NUCLEOTIDE SEQUENCE [LARGE SCALE GENOMIC DNA]</scope>
    <source>
        <strain evidence="4">HannoverDv2000</strain>
    </source>
</reference>
<evidence type="ECO:0000256" key="2">
    <source>
        <dbReference type="SAM" id="MobiDB-lite"/>
    </source>
</evidence>
<feature type="region of interest" description="Disordered" evidence="2">
    <location>
        <begin position="1"/>
        <end position="34"/>
    </location>
</feature>
<organism evidence="3 4">
    <name type="scientific">Dictyocaulus viviparus</name>
    <name type="common">Bovine lungworm</name>
    <dbReference type="NCBI Taxonomy" id="29172"/>
    <lineage>
        <taxon>Eukaryota</taxon>
        <taxon>Metazoa</taxon>
        <taxon>Ecdysozoa</taxon>
        <taxon>Nematoda</taxon>
        <taxon>Chromadorea</taxon>
        <taxon>Rhabditida</taxon>
        <taxon>Rhabditina</taxon>
        <taxon>Rhabditomorpha</taxon>
        <taxon>Strongyloidea</taxon>
        <taxon>Metastrongylidae</taxon>
        <taxon>Dictyocaulus</taxon>
    </lineage>
</organism>